<evidence type="ECO:0000313" key="3">
    <source>
        <dbReference type="Proteomes" id="UP000652761"/>
    </source>
</evidence>
<feature type="compositionally biased region" description="Basic residues" evidence="1">
    <location>
        <begin position="10"/>
        <end position="19"/>
    </location>
</feature>
<dbReference type="Proteomes" id="UP000652761">
    <property type="component" value="Unassembled WGS sequence"/>
</dbReference>
<proteinExistence type="predicted"/>
<accession>A0A843V0B9</accession>
<comment type="caution">
    <text evidence="2">The sequence shown here is derived from an EMBL/GenBank/DDBJ whole genome shotgun (WGS) entry which is preliminary data.</text>
</comment>
<sequence>LLFSPVAKERSRRARRRQKKEQGAASAVAGGPPEARGTLASDRLNLEDGILKWRGTSELDCQVVATLCGVVERLNKLVYVRALRARLRSMVSNMMEVCICKQEARSTQKFVIFAFISELKWGQLLTVPPIFAKAPEAAFPPSRKVWCRLNYGL</sequence>
<dbReference type="Gene3D" id="2.40.50.100">
    <property type="match status" value="1"/>
</dbReference>
<organism evidence="2 3">
    <name type="scientific">Colocasia esculenta</name>
    <name type="common">Wild taro</name>
    <name type="synonym">Arum esculentum</name>
    <dbReference type="NCBI Taxonomy" id="4460"/>
    <lineage>
        <taxon>Eukaryota</taxon>
        <taxon>Viridiplantae</taxon>
        <taxon>Streptophyta</taxon>
        <taxon>Embryophyta</taxon>
        <taxon>Tracheophyta</taxon>
        <taxon>Spermatophyta</taxon>
        <taxon>Magnoliopsida</taxon>
        <taxon>Liliopsida</taxon>
        <taxon>Araceae</taxon>
        <taxon>Aroideae</taxon>
        <taxon>Colocasieae</taxon>
        <taxon>Colocasia</taxon>
    </lineage>
</organism>
<name>A0A843V0B9_COLES</name>
<gene>
    <name evidence="2" type="ORF">Taro_024431</name>
</gene>
<dbReference type="AlphaFoldDB" id="A0A843V0B9"/>
<keyword evidence="3" id="KW-1185">Reference proteome</keyword>
<feature type="non-terminal residue" evidence="2">
    <location>
        <position position="1"/>
    </location>
</feature>
<feature type="region of interest" description="Disordered" evidence="1">
    <location>
        <begin position="9"/>
        <end position="38"/>
    </location>
</feature>
<dbReference type="EMBL" id="NMUH01001382">
    <property type="protein sequence ID" value="MQL91822.1"/>
    <property type="molecule type" value="Genomic_DNA"/>
</dbReference>
<evidence type="ECO:0000313" key="2">
    <source>
        <dbReference type="EMBL" id="MQL91822.1"/>
    </source>
</evidence>
<dbReference type="OrthoDB" id="1650at2759"/>
<evidence type="ECO:0000256" key="1">
    <source>
        <dbReference type="SAM" id="MobiDB-lite"/>
    </source>
</evidence>
<reference evidence="2" key="1">
    <citation type="submission" date="2017-07" db="EMBL/GenBank/DDBJ databases">
        <title>Taro Niue Genome Assembly and Annotation.</title>
        <authorList>
            <person name="Atibalentja N."/>
            <person name="Keating K."/>
            <person name="Fields C.J."/>
        </authorList>
    </citation>
    <scope>NUCLEOTIDE SEQUENCE</scope>
    <source>
        <strain evidence="2">Niue_2</strain>
        <tissue evidence="2">Leaf</tissue>
    </source>
</reference>
<protein>
    <submittedName>
        <fullName evidence="2">Uncharacterized protein</fullName>
    </submittedName>
</protein>